<keyword evidence="1" id="KW-0472">Membrane</keyword>
<evidence type="ECO:0000256" key="1">
    <source>
        <dbReference type="SAM" id="Phobius"/>
    </source>
</evidence>
<comment type="caution">
    <text evidence="2">The sequence shown here is derived from an EMBL/GenBank/DDBJ whole genome shotgun (WGS) entry which is preliminary data.</text>
</comment>
<accession>A0ABS3JMF6</accession>
<name>A0ABS3JMF6_9BACT</name>
<organism evidence="2 3">
    <name type="scientific">Fibrella forsythiae</name>
    <dbReference type="NCBI Taxonomy" id="2817061"/>
    <lineage>
        <taxon>Bacteria</taxon>
        <taxon>Pseudomonadati</taxon>
        <taxon>Bacteroidota</taxon>
        <taxon>Cytophagia</taxon>
        <taxon>Cytophagales</taxon>
        <taxon>Spirosomataceae</taxon>
        <taxon>Fibrella</taxon>
    </lineage>
</organism>
<keyword evidence="3" id="KW-1185">Reference proteome</keyword>
<evidence type="ECO:0000313" key="3">
    <source>
        <dbReference type="Proteomes" id="UP000664628"/>
    </source>
</evidence>
<reference evidence="2 3" key="1">
    <citation type="submission" date="2021-03" db="EMBL/GenBank/DDBJ databases">
        <title>Fibrella sp. HMF5405 genome sequencing and assembly.</title>
        <authorList>
            <person name="Kang H."/>
            <person name="Kim H."/>
            <person name="Bae S."/>
            <person name="Joh K."/>
        </authorList>
    </citation>
    <scope>NUCLEOTIDE SEQUENCE [LARGE SCALE GENOMIC DNA]</scope>
    <source>
        <strain evidence="2 3">HMF5405</strain>
    </source>
</reference>
<keyword evidence="1" id="KW-1133">Transmembrane helix</keyword>
<dbReference type="Proteomes" id="UP000664628">
    <property type="component" value="Unassembled WGS sequence"/>
</dbReference>
<sequence length="152" mass="17219">MNWKDKFREALASKPLQYMILAFVVVGLLLWAGIYIGKAKVTGKQASYPKGDTIPDQWVKLQAPIILKNLGDTLLGVSILTANKAQALKPLLTISDVQLTYIYNEYNNLYHPGTITETLYKDIEDDYFGTDFFEEGQVRTKTLQRMLGLNLK</sequence>
<feature type="transmembrane region" description="Helical" evidence="1">
    <location>
        <begin position="16"/>
        <end position="36"/>
    </location>
</feature>
<evidence type="ECO:0000313" key="2">
    <source>
        <dbReference type="EMBL" id="MBO0951202.1"/>
    </source>
</evidence>
<dbReference type="EMBL" id="JAFMYW010000007">
    <property type="protein sequence ID" value="MBO0951202.1"/>
    <property type="molecule type" value="Genomic_DNA"/>
</dbReference>
<protein>
    <submittedName>
        <fullName evidence="2">Uncharacterized protein</fullName>
    </submittedName>
</protein>
<dbReference type="RefSeq" id="WP_207331157.1">
    <property type="nucleotide sequence ID" value="NZ_JAFMYW010000007.1"/>
</dbReference>
<gene>
    <name evidence="2" type="ORF">J2I46_21635</name>
</gene>
<proteinExistence type="predicted"/>
<keyword evidence="1" id="KW-0812">Transmembrane</keyword>